<dbReference type="EMBL" id="BPRB01000106">
    <property type="protein sequence ID" value="GJE59953.1"/>
    <property type="molecule type" value="Genomic_DNA"/>
</dbReference>
<proteinExistence type="predicted"/>
<name>A0ABQ4TXI9_9HYPH</name>
<keyword evidence="2" id="KW-1185">Reference proteome</keyword>
<evidence type="ECO:0000313" key="2">
    <source>
        <dbReference type="Proteomes" id="UP001055057"/>
    </source>
</evidence>
<dbReference type="RefSeq" id="WP_238182500.1">
    <property type="nucleotide sequence ID" value="NZ_BPRB01000106.1"/>
</dbReference>
<accession>A0ABQ4TXI9</accession>
<comment type="caution">
    <text evidence="1">The sequence shown here is derived from an EMBL/GenBank/DDBJ whole genome shotgun (WGS) entry which is preliminary data.</text>
</comment>
<dbReference type="Proteomes" id="UP001055057">
    <property type="component" value="Unassembled WGS sequence"/>
</dbReference>
<evidence type="ECO:0000313" key="1">
    <source>
        <dbReference type="EMBL" id="GJE59953.1"/>
    </source>
</evidence>
<reference evidence="1" key="1">
    <citation type="journal article" date="2021" name="Front. Microbiol.">
        <title>Comprehensive Comparative Genomics and Phenotyping of Methylobacterium Species.</title>
        <authorList>
            <person name="Alessa O."/>
            <person name="Ogura Y."/>
            <person name="Fujitani Y."/>
            <person name="Takami H."/>
            <person name="Hayashi T."/>
            <person name="Sahin N."/>
            <person name="Tani A."/>
        </authorList>
    </citation>
    <scope>NUCLEOTIDE SEQUENCE</scope>
    <source>
        <strain evidence="1">DSM 23632</strain>
    </source>
</reference>
<organism evidence="1 2">
    <name type="scientific">Methylobacterium trifolii</name>
    <dbReference type="NCBI Taxonomy" id="1003092"/>
    <lineage>
        <taxon>Bacteria</taxon>
        <taxon>Pseudomonadati</taxon>
        <taxon>Pseudomonadota</taxon>
        <taxon>Alphaproteobacteria</taxon>
        <taxon>Hyphomicrobiales</taxon>
        <taxon>Methylobacteriaceae</taxon>
        <taxon>Methylobacterium</taxon>
    </lineage>
</organism>
<protein>
    <submittedName>
        <fullName evidence="1">Uncharacterized protein</fullName>
    </submittedName>
</protein>
<sequence>MMNFVLGLVAGGLIACIATIAAARHPEVQSRLGLFPAAPAITMPAAVARPEPACPPRAAPPPGVGTQEMLFSKRRFWSVAP</sequence>
<reference evidence="1" key="2">
    <citation type="submission" date="2021-08" db="EMBL/GenBank/DDBJ databases">
        <authorList>
            <person name="Tani A."/>
            <person name="Ola A."/>
            <person name="Ogura Y."/>
            <person name="Katsura K."/>
            <person name="Hayashi T."/>
        </authorList>
    </citation>
    <scope>NUCLEOTIDE SEQUENCE</scope>
    <source>
        <strain evidence="1">DSM 23632</strain>
    </source>
</reference>
<gene>
    <name evidence="1" type="ORF">MPOCJGCO_2061</name>
</gene>